<name>A0ABP3IXU5_9BACI</name>
<proteinExistence type="predicted"/>
<dbReference type="RefSeq" id="WP_425542338.1">
    <property type="nucleotide sequence ID" value="NZ_BAAADM010000012.1"/>
</dbReference>
<organism evidence="1 2">
    <name type="scientific">Lentibacillus halophilus</name>
    <dbReference type="NCBI Taxonomy" id="295065"/>
    <lineage>
        <taxon>Bacteria</taxon>
        <taxon>Bacillati</taxon>
        <taxon>Bacillota</taxon>
        <taxon>Bacilli</taxon>
        <taxon>Bacillales</taxon>
        <taxon>Bacillaceae</taxon>
        <taxon>Lentibacillus</taxon>
    </lineage>
</organism>
<sequence length="71" mass="8407">MYFDDHDPPHFHVRGQNKAEIYIGSGRYKNGSLPIKKQRDVIVWLNRNKRAIMKAWNDCKDDNMPQKIPPL</sequence>
<dbReference type="InterPro" id="IPR025427">
    <property type="entry name" value="DUF4160"/>
</dbReference>
<reference evidence="2" key="1">
    <citation type="journal article" date="2019" name="Int. J. Syst. Evol. Microbiol.">
        <title>The Global Catalogue of Microorganisms (GCM) 10K type strain sequencing project: providing services to taxonomists for standard genome sequencing and annotation.</title>
        <authorList>
            <consortium name="The Broad Institute Genomics Platform"/>
            <consortium name="The Broad Institute Genome Sequencing Center for Infectious Disease"/>
            <person name="Wu L."/>
            <person name="Ma J."/>
        </authorList>
    </citation>
    <scope>NUCLEOTIDE SEQUENCE [LARGE SCALE GENOMIC DNA]</scope>
    <source>
        <strain evidence="2">JCM 12149</strain>
    </source>
</reference>
<keyword evidence="2" id="KW-1185">Reference proteome</keyword>
<gene>
    <name evidence="1" type="ORF">GCM10008983_05880</name>
</gene>
<accession>A0ABP3IXU5</accession>
<dbReference type="EMBL" id="BAAADM010000012">
    <property type="protein sequence ID" value="GAA0432130.1"/>
    <property type="molecule type" value="Genomic_DNA"/>
</dbReference>
<protein>
    <submittedName>
        <fullName evidence="1">DUF4160 domain-containing protein</fullName>
    </submittedName>
</protein>
<dbReference type="Pfam" id="PF13711">
    <property type="entry name" value="DUF4160"/>
    <property type="match status" value="1"/>
</dbReference>
<evidence type="ECO:0000313" key="2">
    <source>
        <dbReference type="Proteomes" id="UP001501459"/>
    </source>
</evidence>
<comment type="caution">
    <text evidence="1">The sequence shown here is derived from an EMBL/GenBank/DDBJ whole genome shotgun (WGS) entry which is preliminary data.</text>
</comment>
<evidence type="ECO:0000313" key="1">
    <source>
        <dbReference type="EMBL" id="GAA0432130.1"/>
    </source>
</evidence>
<dbReference type="Proteomes" id="UP001501459">
    <property type="component" value="Unassembled WGS sequence"/>
</dbReference>